<dbReference type="EMBL" id="JABSTV010001249">
    <property type="protein sequence ID" value="KAH7961731.1"/>
    <property type="molecule type" value="Genomic_DNA"/>
</dbReference>
<sequence>MKVSCATLVFSPAVISSLEFLQKNPKAHERASEFRDCGSTITFMKIVGMWYDLHDTSGWKSRQMPFVTSEDDRLAWLEVDFTGYLEDIKLESAKCRAKSLTKETFKYTLTRALNSDPVESLFSCFRQFNGGNDRVDARTAVFTAEKMLKQDLSPLHTSRAAKNRLEELCVMVADWPPLGADMNIIENVWGLMKSNLSRKGLHNAGCDELWRNVQAEWHLLKMDRDLIPALYDSLPRRMAAVVQAGGAFSSY</sequence>
<organism evidence="1 2">
    <name type="scientific">Rhipicephalus sanguineus</name>
    <name type="common">Brown dog tick</name>
    <name type="synonym">Ixodes sanguineus</name>
    <dbReference type="NCBI Taxonomy" id="34632"/>
    <lineage>
        <taxon>Eukaryota</taxon>
        <taxon>Metazoa</taxon>
        <taxon>Ecdysozoa</taxon>
        <taxon>Arthropoda</taxon>
        <taxon>Chelicerata</taxon>
        <taxon>Arachnida</taxon>
        <taxon>Acari</taxon>
        <taxon>Parasitiformes</taxon>
        <taxon>Ixodida</taxon>
        <taxon>Ixodoidea</taxon>
        <taxon>Ixodidae</taxon>
        <taxon>Rhipicephalinae</taxon>
        <taxon>Rhipicephalus</taxon>
        <taxon>Rhipicephalus</taxon>
    </lineage>
</organism>
<reference evidence="1" key="1">
    <citation type="journal article" date="2020" name="Cell">
        <title>Large-Scale Comparative Analyses of Tick Genomes Elucidate Their Genetic Diversity and Vector Capacities.</title>
        <authorList>
            <consortium name="Tick Genome and Microbiome Consortium (TIGMIC)"/>
            <person name="Jia N."/>
            <person name="Wang J."/>
            <person name="Shi W."/>
            <person name="Du L."/>
            <person name="Sun Y."/>
            <person name="Zhan W."/>
            <person name="Jiang J.F."/>
            <person name="Wang Q."/>
            <person name="Zhang B."/>
            <person name="Ji P."/>
            <person name="Bell-Sakyi L."/>
            <person name="Cui X.M."/>
            <person name="Yuan T.T."/>
            <person name="Jiang B.G."/>
            <person name="Yang W.F."/>
            <person name="Lam T.T."/>
            <person name="Chang Q.C."/>
            <person name="Ding S.J."/>
            <person name="Wang X.J."/>
            <person name="Zhu J.G."/>
            <person name="Ruan X.D."/>
            <person name="Zhao L."/>
            <person name="Wei J.T."/>
            <person name="Ye R.Z."/>
            <person name="Que T.C."/>
            <person name="Du C.H."/>
            <person name="Zhou Y.H."/>
            <person name="Cheng J.X."/>
            <person name="Dai P.F."/>
            <person name="Guo W.B."/>
            <person name="Han X.H."/>
            <person name="Huang E.J."/>
            <person name="Li L.F."/>
            <person name="Wei W."/>
            <person name="Gao Y.C."/>
            <person name="Liu J.Z."/>
            <person name="Shao H.Z."/>
            <person name="Wang X."/>
            <person name="Wang C.C."/>
            <person name="Yang T.C."/>
            <person name="Huo Q.B."/>
            <person name="Li W."/>
            <person name="Chen H.Y."/>
            <person name="Chen S.E."/>
            <person name="Zhou L.G."/>
            <person name="Ni X.B."/>
            <person name="Tian J.H."/>
            <person name="Sheng Y."/>
            <person name="Liu T."/>
            <person name="Pan Y.S."/>
            <person name="Xia L.Y."/>
            <person name="Li J."/>
            <person name="Zhao F."/>
            <person name="Cao W.C."/>
        </authorList>
    </citation>
    <scope>NUCLEOTIDE SEQUENCE</scope>
    <source>
        <strain evidence="1">Rsan-2018</strain>
    </source>
</reference>
<protein>
    <recommendedName>
        <fullName evidence="3">Tc1-like transposase DDE domain-containing protein</fullName>
    </recommendedName>
</protein>
<evidence type="ECO:0008006" key="3">
    <source>
        <dbReference type="Google" id="ProtNLM"/>
    </source>
</evidence>
<accession>A0A9D4PZQ8</accession>
<evidence type="ECO:0000313" key="2">
    <source>
        <dbReference type="Proteomes" id="UP000821837"/>
    </source>
</evidence>
<comment type="caution">
    <text evidence="1">The sequence shown here is derived from an EMBL/GenBank/DDBJ whole genome shotgun (WGS) entry which is preliminary data.</text>
</comment>
<name>A0A9D4PZQ8_RHISA</name>
<dbReference type="AlphaFoldDB" id="A0A9D4PZQ8"/>
<proteinExistence type="predicted"/>
<dbReference type="Gene3D" id="3.30.420.10">
    <property type="entry name" value="Ribonuclease H-like superfamily/Ribonuclease H"/>
    <property type="match status" value="1"/>
</dbReference>
<reference evidence="1" key="2">
    <citation type="submission" date="2021-09" db="EMBL/GenBank/DDBJ databases">
        <authorList>
            <person name="Jia N."/>
            <person name="Wang J."/>
            <person name="Shi W."/>
            <person name="Du L."/>
            <person name="Sun Y."/>
            <person name="Zhan W."/>
            <person name="Jiang J."/>
            <person name="Wang Q."/>
            <person name="Zhang B."/>
            <person name="Ji P."/>
            <person name="Sakyi L.B."/>
            <person name="Cui X."/>
            <person name="Yuan T."/>
            <person name="Jiang B."/>
            <person name="Yang W."/>
            <person name="Lam T.T.-Y."/>
            <person name="Chang Q."/>
            <person name="Ding S."/>
            <person name="Wang X."/>
            <person name="Zhu J."/>
            <person name="Ruan X."/>
            <person name="Zhao L."/>
            <person name="Wei J."/>
            <person name="Que T."/>
            <person name="Du C."/>
            <person name="Cheng J."/>
            <person name="Dai P."/>
            <person name="Han X."/>
            <person name="Huang E."/>
            <person name="Gao Y."/>
            <person name="Liu J."/>
            <person name="Shao H."/>
            <person name="Ye R."/>
            <person name="Li L."/>
            <person name="Wei W."/>
            <person name="Wang X."/>
            <person name="Wang C."/>
            <person name="Huo Q."/>
            <person name="Li W."/>
            <person name="Guo W."/>
            <person name="Chen H."/>
            <person name="Chen S."/>
            <person name="Zhou L."/>
            <person name="Zhou L."/>
            <person name="Ni X."/>
            <person name="Tian J."/>
            <person name="Zhou Y."/>
            <person name="Sheng Y."/>
            <person name="Liu T."/>
            <person name="Pan Y."/>
            <person name="Xia L."/>
            <person name="Li J."/>
            <person name="Zhao F."/>
            <person name="Cao W."/>
        </authorList>
    </citation>
    <scope>NUCLEOTIDE SEQUENCE</scope>
    <source>
        <strain evidence="1">Rsan-2018</strain>
        <tissue evidence="1">Larvae</tissue>
    </source>
</reference>
<keyword evidence="2" id="KW-1185">Reference proteome</keyword>
<dbReference type="InterPro" id="IPR036397">
    <property type="entry name" value="RNaseH_sf"/>
</dbReference>
<dbReference type="VEuPathDB" id="VectorBase:RSAN_039049"/>
<dbReference type="Proteomes" id="UP000821837">
    <property type="component" value="Chromosome 3"/>
</dbReference>
<dbReference type="GO" id="GO:0003676">
    <property type="term" value="F:nucleic acid binding"/>
    <property type="evidence" value="ECO:0007669"/>
    <property type="project" value="InterPro"/>
</dbReference>
<evidence type="ECO:0000313" key="1">
    <source>
        <dbReference type="EMBL" id="KAH7961731.1"/>
    </source>
</evidence>
<gene>
    <name evidence="1" type="ORF">HPB52_011605</name>
</gene>